<dbReference type="InterPro" id="IPR002347">
    <property type="entry name" value="SDR_fam"/>
</dbReference>
<dbReference type="EMBL" id="RWKW01000026">
    <property type="protein sequence ID" value="RST87036.1"/>
    <property type="molecule type" value="Genomic_DNA"/>
</dbReference>
<dbReference type="GO" id="GO:0016616">
    <property type="term" value="F:oxidoreductase activity, acting on the CH-OH group of donors, NAD or NADP as acceptor"/>
    <property type="evidence" value="ECO:0007669"/>
    <property type="project" value="TreeGrafter"/>
</dbReference>
<evidence type="ECO:0000313" key="2">
    <source>
        <dbReference type="EMBL" id="RST87036.1"/>
    </source>
</evidence>
<dbReference type="Proteomes" id="UP000278398">
    <property type="component" value="Unassembled WGS sequence"/>
</dbReference>
<dbReference type="InterPro" id="IPR036291">
    <property type="entry name" value="NAD(P)-bd_dom_sf"/>
</dbReference>
<protein>
    <submittedName>
        <fullName evidence="2">SDR family NAD(P)-dependent oxidoreductase</fullName>
    </submittedName>
</protein>
<gene>
    <name evidence="2" type="ORF">EJC49_07130</name>
</gene>
<name>A0A3R9YAU3_9HYPH</name>
<comment type="caution">
    <text evidence="2">The sequence shown here is derived from an EMBL/GenBank/DDBJ whole genome shotgun (WGS) entry which is preliminary data.</text>
</comment>
<dbReference type="PRINTS" id="PR00081">
    <property type="entry name" value="GDHRDH"/>
</dbReference>
<evidence type="ECO:0000256" key="1">
    <source>
        <dbReference type="RuleBase" id="RU000363"/>
    </source>
</evidence>
<keyword evidence="3" id="KW-1185">Reference proteome</keyword>
<proteinExistence type="inferred from homology"/>
<dbReference type="PANTHER" id="PTHR45458">
    <property type="entry name" value="SHORT-CHAIN DEHYDROGENASE/REDUCTASE SDR"/>
    <property type="match status" value="1"/>
</dbReference>
<organism evidence="2 3">
    <name type="scientific">Aquibium carbonis</name>
    <dbReference type="NCBI Taxonomy" id="2495581"/>
    <lineage>
        <taxon>Bacteria</taxon>
        <taxon>Pseudomonadati</taxon>
        <taxon>Pseudomonadota</taxon>
        <taxon>Alphaproteobacteria</taxon>
        <taxon>Hyphomicrobiales</taxon>
        <taxon>Phyllobacteriaceae</taxon>
        <taxon>Aquibium</taxon>
    </lineage>
</organism>
<sequence length="226" mass="24002">MTKTILITGAARGIGYALADIAAREGMAVISLVRNRPPGALPGEVFDGVDVTDADALARVAATLAGRPIDFLVNNAGIIGPDRQSTFDMDFDGFRQTLEVNALAPLRVAQAFLPNLRVARDESGIARILTVTSAMGRMSYAKSDQIAYRASKAAVNKVMQGLATDLAPENIAVRLIHPGWVRTDMGGSGADISVEESAAGVFARALDFDMAQTCSFVDYRGETIPW</sequence>
<dbReference type="OrthoDB" id="9785826at2"/>
<dbReference type="Pfam" id="PF00106">
    <property type="entry name" value="adh_short"/>
    <property type="match status" value="1"/>
</dbReference>
<dbReference type="InterPro" id="IPR052184">
    <property type="entry name" value="SDR_enzymes"/>
</dbReference>
<dbReference type="PANTHER" id="PTHR45458:SF1">
    <property type="entry name" value="SHORT CHAIN DEHYDROGENASE"/>
    <property type="match status" value="1"/>
</dbReference>
<dbReference type="PRINTS" id="PR00080">
    <property type="entry name" value="SDRFAMILY"/>
</dbReference>
<dbReference type="Gene3D" id="3.40.50.720">
    <property type="entry name" value="NAD(P)-binding Rossmann-like Domain"/>
    <property type="match status" value="1"/>
</dbReference>
<evidence type="ECO:0000313" key="3">
    <source>
        <dbReference type="Proteomes" id="UP000278398"/>
    </source>
</evidence>
<comment type="similarity">
    <text evidence="1">Belongs to the short-chain dehydrogenases/reductases (SDR) family.</text>
</comment>
<dbReference type="SUPFAM" id="SSF51735">
    <property type="entry name" value="NAD(P)-binding Rossmann-fold domains"/>
    <property type="match status" value="1"/>
</dbReference>
<dbReference type="RefSeq" id="WP_126698776.1">
    <property type="nucleotide sequence ID" value="NZ_RWKW01000026.1"/>
</dbReference>
<dbReference type="AlphaFoldDB" id="A0A3R9YAU3"/>
<reference evidence="2 3" key="1">
    <citation type="submission" date="2018-12" db="EMBL/GenBank/DDBJ databases">
        <title>Mesorhizobium carbonis sp. nov., isolated from coal mine water.</title>
        <authorList>
            <person name="Xin W."/>
            <person name="Xu Z."/>
            <person name="Xiang F."/>
            <person name="Zhang J."/>
            <person name="Xi L."/>
            <person name="Liu J."/>
        </authorList>
    </citation>
    <scope>NUCLEOTIDE SEQUENCE [LARGE SCALE GENOMIC DNA]</scope>
    <source>
        <strain evidence="2 3">B2.3</strain>
    </source>
</reference>
<accession>A0A3R9YAU3</accession>